<comment type="caution">
    <text evidence="2">The sequence shown here is derived from an EMBL/GenBank/DDBJ whole genome shotgun (WGS) entry which is preliminary data.</text>
</comment>
<dbReference type="Pfam" id="PF13566">
    <property type="entry name" value="DUF4130"/>
    <property type="match status" value="1"/>
</dbReference>
<evidence type="ECO:0000259" key="1">
    <source>
        <dbReference type="Pfam" id="PF13566"/>
    </source>
</evidence>
<evidence type="ECO:0000313" key="2">
    <source>
        <dbReference type="EMBL" id="MCG2613948.1"/>
    </source>
</evidence>
<dbReference type="Proteomes" id="UP001165367">
    <property type="component" value="Unassembled WGS sequence"/>
</dbReference>
<proteinExistence type="predicted"/>
<accession>A0ABS9KNQ7</accession>
<dbReference type="InterPro" id="IPR023875">
    <property type="entry name" value="DNA_repair_put"/>
</dbReference>
<protein>
    <submittedName>
        <fullName evidence="2">TIGR03915 family putative DNA repair protein</fullName>
    </submittedName>
</protein>
<dbReference type="NCBIfam" id="TIGR03915">
    <property type="entry name" value="SAM_7_link_chp"/>
    <property type="match status" value="1"/>
</dbReference>
<dbReference type="EMBL" id="JAKLTR010000003">
    <property type="protein sequence ID" value="MCG2613948.1"/>
    <property type="molecule type" value="Genomic_DNA"/>
</dbReference>
<feature type="domain" description="DUF4130" evidence="1">
    <location>
        <begin position="83"/>
        <end position="253"/>
    </location>
</feature>
<organism evidence="2 3">
    <name type="scientific">Terrimonas ginsenosidimutans</name>
    <dbReference type="NCBI Taxonomy" id="2908004"/>
    <lineage>
        <taxon>Bacteria</taxon>
        <taxon>Pseudomonadati</taxon>
        <taxon>Bacteroidota</taxon>
        <taxon>Chitinophagia</taxon>
        <taxon>Chitinophagales</taxon>
        <taxon>Chitinophagaceae</taxon>
        <taxon>Terrimonas</taxon>
    </lineage>
</organism>
<gene>
    <name evidence="2" type="ORF">LZZ85_06630</name>
</gene>
<keyword evidence="3" id="KW-1185">Reference proteome</keyword>
<dbReference type="RefSeq" id="WP_237869904.1">
    <property type="nucleotide sequence ID" value="NZ_JAKLTR010000003.1"/>
</dbReference>
<evidence type="ECO:0000313" key="3">
    <source>
        <dbReference type="Proteomes" id="UP001165367"/>
    </source>
</evidence>
<name>A0ABS9KNQ7_9BACT</name>
<reference evidence="2" key="1">
    <citation type="submission" date="2022-01" db="EMBL/GenBank/DDBJ databases">
        <authorList>
            <person name="Jo J.-H."/>
            <person name="Im W.-T."/>
        </authorList>
    </citation>
    <scope>NUCLEOTIDE SEQUENCE</scope>
    <source>
        <strain evidence="2">NA20</strain>
    </source>
</reference>
<dbReference type="InterPro" id="IPR025404">
    <property type="entry name" value="DUF4130"/>
</dbReference>
<sequence length="256" mass="30421">MKQVVYDGSFAGLLTAIFEVYEYKLKDVTLCREGDFSPALFEKHHVVYTNEQKAKRVMAKLNSKMSTAALSQFYRCFLAELSEMDNCLLRYAKYTVSSKNSVENNYRNPDVLLVQQISRKVYREKHRMEAFVRFKLTGDGLYYSVIQPDYNVLPLILKHFRERYADQRWLIYDVRRKYGIHYDGSSLEEVSIDFGSSSQASIVEERSSVLDEKEELCQQLWQQYFSSVNIPERKNMKLHIRHMPKRYWRYLTEKMA</sequence>